<dbReference type="GeneID" id="36600032"/>
<dbReference type="EC" id="2.5.1.18" evidence="1"/>
<dbReference type="Gene3D" id="1.20.1050.130">
    <property type="match status" value="1"/>
</dbReference>
<dbReference type="PANTHER" id="PTHR43900:SF3">
    <property type="entry name" value="GLUTATHIONE S-TRANSFERASE RHO"/>
    <property type="match status" value="1"/>
</dbReference>
<dbReference type="InterPro" id="IPR036249">
    <property type="entry name" value="Thioredoxin-like_sf"/>
</dbReference>
<organism evidence="4 5">
    <name type="scientific">Trichoderma citrinoviride</name>
    <dbReference type="NCBI Taxonomy" id="58853"/>
    <lineage>
        <taxon>Eukaryota</taxon>
        <taxon>Fungi</taxon>
        <taxon>Dikarya</taxon>
        <taxon>Ascomycota</taxon>
        <taxon>Pezizomycotina</taxon>
        <taxon>Sordariomycetes</taxon>
        <taxon>Hypocreomycetidae</taxon>
        <taxon>Hypocreales</taxon>
        <taxon>Hypocreaceae</taxon>
        <taxon>Trichoderma</taxon>
    </lineage>
</organism>
<evidence type="ECO:0000259" key="3">
    <source>
        <dbReference type="PROSITE" id="PS50404"/>
    </source>
</evidence>
<dbReference type="Pfam" id="PF13409">
    <property type="entry name" value="GST_N_2"/>
    <property type="match status" value="1"/>
</dbReference>
<dbReference type="InterPro" id="IPR004045">
    <property type="entry name" value="Glutathione_S-Trfase_N"/>
</dbReference>
<dbReference type="RefSeq" id="XP_024745054.1">
    <property type="nucleotide sequence ID" value="XM_024891914.1"/>
</dbReference>
<evidence type="ECO:0000313" key="4">
    <source>
        <dbReference type="EMBL" id="PTB61734.1"/>
    </source>
</evidence>
<dbReference type="GO" id="GO:0043295">
    <property type="term" value="F:glutathione binding"/>
    <property type="evidence" value="ECO:0007669"/>
    <property type="project" value="TreeGrafter"/>
</dbReference>
<dbReference type="Proteomes" id="UP000241546">
    <property type="component" value="Unassembled WGS sequence"/>
</dbReference>
<sequence length="140" mass="15775">MSQITLFTDSRLPCPQRLLLTIHELGLQIKDIREVDISKSENKRLEILELNPFGAVPFIRDESYDPPLMLAESRAIARYLARAYGSNDSSVSLLPDPNDVLAIAKFEEAASIELTSFDAVANQLVFEELFKPYVLYRSGL</sequence>
<name>A0A2T4AXB9_9HYPO</name>
<dbReference type="EMBL" id="KZ680229">
    <property type="protein sequence ID" value="PTB61734.1"/>
    <property type="molecule type" value="Genomic_DNA"/>
</dbReference>
<gene>
    <name evidence="4" type="ORF">BBK36DRAFT_1131054</name>
</gene>
<dbReference type="GO" id="GO:0006749">
    <property type="term" value="P:glutathione metabolic process"/>
    <property type="evidence" value="ECO:0007669"/>
    <property type="project" value="TreeGrafter"/>
</dbReference>
<dbReference type="PROSITE" id="PS50404">
    <property type="entry name" value="GST_NTER"/>
    <property type="match status" value="1"/>
</dbReference>
<proteinExistence type="predicted"/>
<reference evidence="5" key="1">
    <citation type="submission" date="2016-07" db="EMBL/GenBank/DDBJ databases">
        <title>Multiple horizontal gene transfer events from other fungi enriched the ability of initially mycotrophic Trichoderma (Ascomycota) to feed on dead plant biomass.</title>
        <authorList>
            <consortium name="DOE Joint Genome Institute"/>
            <person name="Atanasova L."/>
            <person name="Chenthamara K."/>
            <person name="Zhang J."/>
            <person name="Grujic M."/>
            <person name="Henrissat B."/>
            <person name="Kuo A."/>
            <person name="Aerts A."/>
            <person name="Salamov A."/>
            <person name="Lipzen A."/>
            <person name="Labutti K."/>
            <person name="Barry K."/>
            <person name="Miao Y."/>
            <person name="Rahimi M.J."/>
            <person name="Shen Q."/>
            <person name="Grigoriev I.V."/>
            <person name="Kubicek C.P."/>
            <person name="Druzhinina I.S."/>
        </authorList>
    </citation>
    <scope>NUCLEOTIDE SEQUENCE [LARGE SCALE GENOMIC DNA]</scope>
    <source>
        <strain evidence="5">TUCIM 6016</strain>
    </source>
</reference>
<keyword evidence="2" id="KW-0808">Transferase</keyword>
<evidence type="ECO:0000313" key="5">
    <source>
        <dbReference type="Proteomes" id="UP000241546"/>
    </source>
</evidence>
<dbReference type="GO" id="GO:0005737">
    <property type="term" value="C:cytoplasm"/>
    <property type="evidence" value="ECO:0007669"/>
    <property type="project" value="TreeGrafter"/>
</dbReference>
<feature type="domain" description="GST N-terminal" evidence="3">
    <location>
        <begin position="2"/>
        <end position="88"/>
    </location>
</feature>
<dbReference type="AlphaFoldDB" id="A0A2T4AXB9"/>
<evidence type="ECO:0000256" key="1">
    <source>
        <dbReference type="ARBA" id="ARBA00012452"/>
    </source>
</evidence>
<protein>
    <recommendedName>
        <fullName evidence="1">glutathione transferase</fullName>
        <ecNumber evidence="1">2.5.1.18</ecNumber>
    </recommendedName>
</protein>
<dbReference type="GO" id="GO:0004364">
    <property type="term" value="F:glutathione transferase activity"/>
    <property type="evidence" value="ECO:0007669"/>
    <property type="project" value="UniProtKB-EC"/>
</dbReference>
<dbReference type="OrthoDB" id="249703at2759"/>
<keyword evidence="5" id="KW-1185">Reference proteome</keyword>
<dbReference type="SUPFAM" id="SSF52833">
    <property type="entry name" value="Thioredoxin-like"/>
    <property type="match status" value="1"/>
</dbReference>
<dbReference type="PANTHER" id="PTHR43900">
    <property type="entry name" value="GLUTATHIONE S-TRANSFERASE RHO"/>
    <property type="match status" value="1"/>
</dbReference>
<evidence type="ECO:0000256" key="2">
    <source>
        <dbReference type="ARBA" id="ARBA00022679"/>
    </source>
</evidence>
<accession>A0A2T4AXB9</accession>